<sequence>MSDFEALVRGFINQPLEIILRILFYLPSCSWWYFVELDSLRPYLLPFILKKVCVERDFHEDEDDQPLKKRYDFCYHMYSDFDTLSDLELFVEKYGMYPKELEFGFFVDHYIHVCSQPDRDIEYMFLDRVNEYEDLLTKTEMIHFLDIFEVDDSSLEPLKELCGRFNKIGTFKIQCEHIEIHELAEYLSILPTTLKCLNVYSSEIAAFDGFLKFSNLTDLVVDFVDIKIFQFLPETIKSLEVYTFIDDDDTEVASLDRYPSYLKKLTTRLKDRRILHKVGDLLPKLPKLKSIEIISDILTNVDDLNLPDTIRELKFERCPSLTNYSCLSKLPNLTDLVVGRCPYPYDLFTEDNNDSLKLRWFEYAGNADAVTELRNIKFPGSLKTLILSCSIIIGDWELPKNLQVLRFRKVSIEGGFYIKLPWTLQRVTLTKTNIRKLEEIDIEFATGLQLLDVELNDGLVGAERSTWRFPRSVDILYDYKDEYDSDHLYYYR</sequence>
<evidence type="ECO:0000313" key="1">
    <source>
        <dbReference type="EMBL" id="EMG48398.1"/>
    </source>
</evidence>
<gene>
    <name evidence="1" type="ORF">G210_1037</name>
</gene>
<evidence type="ECO:0000313" key="2">
    <source>
        <dbReference type="Proteomes" id="UP000011777"/>
    </source>
</evidence>
<dbReference type="EMBL" id="AOGT01001130">
    <property type="protein sequence ID" value="EMG48398.1"/>
    <property type="molecule type" value="Genomic_DNA"/>
</dbReference>
<dbReference type="Proteomes" id="UP000011777">
    <property type="component" value="Unassembled WGS sequence"/>
</dbReference>
<dbReference type="HOGENOM" id="CLU_554314_0_0_1"/>
<accession>M3J8G5</accession>
<protein>
    <recommendedName>
        <fullName evidence="3">F-box domain-containing protein</fullName>
    </recommendedName>
</protein>
<comment type="caution">
    <text evidence="1">The sequence shown here is derived from an EMBL/GenBank/DDBJ whole genome shotgun (WGS) entry which is preliminary data.</text>
</comment>
<proteinExistence type="predicted"/>
<dbReference type="SUPFAM" id="SSF52058">
    <property type="entry name" value="L domain-like"/>
    <property type="match status" value="1"/>
</dbReference>
<evidence type="ECO:0008006" key="3">
    <source>
        <dbReference type="Google" id="ProtNLM"/>
    </source>
</evidence>
<dbReference type="Gene3D" id="3.80.10.10">
    <property type="entry name" value="Ribonuclease Inhibitor"/>
    <property type="match status" value="1"/>
</dbReference>
<dbReference type="InterPro" id="IPR032675">
    <property type="entry name" value="LRR_dom_sf"/>
</dbReference>
<organism evidence="1 2">
    <name type="scientific">Candida maltosa (strain Xu316)</name>
    <name type="common">Yeast</name>
    <dbReference type="NCBI Taxonomy" id="1245528"/>
    <lineage>
        <taxon>Eukaryota</taxon>
        <taxon>Fungi</taxon>
        <taxon>Dikarya</taxon>
        <taxon>Ascomycota</taxon>
        <taxon>Saccharomycotina</taxon>
        <taxon>Pichiomycetes</taxon>
        <taxon>Debaryomycetaceae</taxon>
        <taxon>Candida/Lodderomyces clade</taxon>
        <taxon>Candida</taxon>
    </lineage>
</organism>
<dbReference type="OrthoDB" id="4024489at2759"/>
<name>M3J8G5_CANMX</name>
<dbReference type="AlphaFoldDB" id="M3J8G5"/>
<keyword evidence="2" id="KW-1185">Reference proteome</keyword>
<reference evidence="1 2" key="1">
    <citation type="submission" date="2013-02" db="EMBL/GenBank/DDBJ databases">
        <title>Genome sequence of Candida maltosa Xu316, a potential industrial strain for xylitol and ethanol production.</title>
        <authorList>
            <person name="Yu J."/>
            <person name="Wang Q."/>
            <person name="Geng X."/>
            <person name="Bao W."/>
            <person name="He P."/>
            <person name="Cai J."/>
        </authorList>
    </citation>
    <scope>NUCLEOTIDE SEQUENCE [LARGE SCALE GENOMIC DNA]</scope>
    <source>
        <strain evidence="2">Xu316</strain>
    </source>
</reference>